<evidence type="ECO:0000313" key="2">
    <source>
        <dbReference type="Proteomes" id="UP001055879"/>
    </source>
</evidence>
<dbReference type="EMBL" id="CM042053">
    <property type="protein sequence ID" value="KAI3715437.1"/>
    <property type="molecule type" value="Genomic_DNA"/>
</dbReference>
<comment type="caution">
    <text evidence="1">The sequence shown here is derived from an EMBL/GenBank/DDBJ whole genome shotgun (WGS) entry which is preliminary data.</text>
</comment>
<name>A0ACB9B027_ARCLA</name>
<accession>A0ACB9B027</accession>
<gene>
    <name evidence="1" type="ORF">L6452_22419</name>
</gene>
<organism evidence="1 2">
    <name type="scientific">Arctium lappa</name>
    <name type="common">Greater burdock</name>
    <name type="synonym">Lappa major</name>
    <dbReference type="NCBI Taxonomy" id="4217"/>
    <lineage>
        <taxon>Eukaryota</taxon>
        <taxon>Viridiplantae</taxon>
        <taxon>Streptophyta</taxon>
        <taxon>Embryophyta</taxon>
        <taxon>Tracheophyta</taxon>
        <taxon>Spermatophyta</taxon>
        <taxon>Magnoliopsida</taxon>
        <taxon>eudicotyledons</taxon>
        <taxon>Gunneridae</taxon>
        <taxon>Pentapetalae</taxon>
        <taxon>asterids</taxon>
        <taxon>campanulids</taxon>
        <taxon>Asterales</taxon>
        <taxon>Asteraceae</taxon>
        <taxon>Carduoideae</taxon>
        <taxon>Cardueae</taxon>
        <taxon>Arctiinae</taxon>
        <taxon>Arctium</taxon>
    </lineage>
</organism>
<keyword evidence="2" id="KW-1185">Reference proteome</keyword>
<sequence>MEDRVDKLMVQSSCCKRIYVYKAEFDTLNDKLDNVGEDISELKTALKALSDSCKVMVDQRKRKFDDRHHQKGEKKQRTYQRVIALDGNANVQVSEG</sequence>
<reference evidence="1 2" key="2">
    <citation type="journal article" date="2022" name="Mol. Ecol. Resour.">
        <title>The genomes of chicory, endive, great burdock and yacon provide insights into Asteraceae paleo-polyploidization history and plant inulin production.</title>
        <authorList>
            <person name="Fan W."/>
            <person name="Wang S."/>
            <person name="Wang H."/>
            <person name="Wang A."/>
            <person name="Jiang F."/>
            <person name="Liu H."/>
            <person name="Zhao H."/>
            <person name="Xu D."/>
            <person name="Zhang Y."/>
        </authorList>
    </citation>
    <scope>NUCLEOTIDE SEQUENCE [LARGE SCALE GENOMIC DNA]</scope>
    <source>
        <strain evidence="2">cv. Niubang</strain>
    </source>
</reference>
<dbReference type="Proteomes" id="UP001055879">
    <property type="component" value="Linkage Group LG07"/>
</dbReference>
<proteinExistence type="predicted"/>
<reference evidence="2" key="1">
    <citation type="journal article" date="2022" name="Mol. Ecol. Resour.">
        <title>The genomes of chicory, endive, great burdock and yacon provide insights into Asteraceae palaeo-polyploidization history and plant inulin production.</title>
        <authorList>
            <person name="Fan W."/>
            <person name="Wang S."/>
            <person name="Wang H."/>
            <person name="Wang A."/>
            <person name="Jiang F."/>
            <person name="Liu H."/>
            <person name="Zhao H."/>
            <person name="Xu D."/>
            <person name="Zhang Y."/>
        </authorList>
    </citation>
    <scope>NUCLEOTIDE SEQUENCE [LARGE SCALE GENOMIC DNA]</scope>
    <source>
        <strain evidence="2">cv. Niubang</strain>
    </source>
</reference>
<protein>
    <submittedName>
        <fullName evidence="1">Uncharacterized protein</fullName>
    </submittedName>
</protein>
<evidence type="ECO:0000313" key="1">
    <source>
        <dbReference type="EMBL" id="KAI3715437.1"/>
    </source>
</evidence>